<reference evidence="3" key="1">
    <citation type="journal article" date="2014" name="Science">
        <title>The coffee genome provides insight into the convergent evolution of caffeine biosynthesis.</title>
        <authorList>
            <person name="Denoeud F."/>
            <person name="Carretero-Paulet L."/>
            <person name="Dereeper A."/>
            <person name="Droc G."/>
            <person name="Guyot R."/>
            <person name="Pietrella M."/>
            <person name="Zheng C."/>
            <person name="Alberti A."/>
            <person name="Anthony F."/>
            <person name="Aprea G."/>
            <person name="Aury J.M."/>
            <person name="Bento P."/>
            <person name="Bernard M."/>
            <person name="Bocs S."/>
            <person name="Campa C."/>
            <person name="Cenci A."/>
            <person name="Combes M.C."/>
            <person name="Crouzillat D."/>
            <person name="Da Silva C."/>
            <person name="Daddiego L."/>
            <person name="De Bellis F."/>
            <person name="Dussert S."/>
            <person name="Garsmeur O."/>
            <person name="Gayraud T."/>
            <person name="Guignon V."/>
            <person name="Jahn K."/>
            <person name="Jamilloux V."/>
            <person name="Joet T."/>
            <person name="Labadie K."/>
            <person name="Lan T."/>
            <person name="Leclercq J."/>
            <person name="Lepelley M."/>
            <person name="Leroy T."/>
            <person name="Li L.T."/>
            <person name="Librado P."/>
            <person name="Lopez L."/>
            <person name="Munoz A."/>
            <person name="Noel B."/>
            <person name="Pallavicini A."/>
            <person name="Perrotta G."/>
            <person name="Poncet V."/>
            <person name="Pot D."/>
            <person name="Priyono X."/>
            <person name="Rigoreau M."/>
            <person name="Rouard M."/>
            <person name="Rozas J."/>
            <person name="Tranchant-Dubreuil C."/>
            <person name="VanBuren R."/>
            <person name="Zhang Q."/>
            <person name="Andrade A.C."/>
            <person name="Argout X."/>
            <person name="Bertrand B."/>
            <person name="de Kochko A."/>
            <person name="Graziosi G."/>
            <person name="Henry R.J."/>
            <person name="Jayarama X."/>
            <person name="Ming R."/>
            <person name="Nagai C."/>
            <person name="Rounsley S."/>
            <person name="Sankoff D."/>
            <person name="Giuliano G."/>
            <person name="Albert V.A."/>
            <person name="Wincker P."/>
            <person name="Lashermes P."/>
        </authorList>
    </citation>
    <scope>NUCLEOTIDE SEQUENCE [LARGE SCALE GENOMIC DNA]</scope>
    <source>
        <strain evidence="3">cv. DH200-94</strain>
    </source>
</reference>
<dbReference type="CDD" id="cd22162">
    <property type="entry name" value="F-box_AtSKIP3-like"/>
    <property type="match status" value="1"/>
</dbReference>
<dbReference type="SUPFAM" id="SSF81383">
    <property type="entry name" value="F-box domain"/>
    <property type="match status" value="1"/>
</dbReference>
<dbReference type="Pfam" id="PF14299">
    <property type="entry name" value="PP2"/>
    <property type="match status" value="1"/>
</dbReference>
<dbReference type="Proteomes" id="UP000295252">
    <property type="component" value="Chromosome IV"/>
</dbReference>
<dbReference type="OMA" id="LSECYLH"/>
<evidence type="ECO:0000313" key="2">
    <source>
        <dbReference type="EMBL" id="CDP05241.1"/>
    </source>
</evidence>
<dbReference type="OrthoDB" id="9970274at2759"/>
<dbReference type="PhylomeDB" id="A0A068U9V0"/>
<dbReference type="InterPro" id="IPR025886">
    <property type="entry name" value="PP2-like"/>
</dbReference>
<dbReference type="EMBL" id="HG739099">
    <property type="protein sequence ID" value="CDP05241.1"/>
    <property type="molecule type" value="Genomic_DNA"/>
</dbReference>
<dbReference type="Gramene" id="CDP05241">
    <property type="protein sequence ID" value="CDP05241"/>
    <property type="gene ID" value="GSCOC_T00020216001"/>
</dbReference>
<dbReference type="AlphaFoldDB" id="A0A068U9V0"/>
<dbReference type="InParanoid" id="A0A068U9V0"/>
<dbReference type="PROSITE" id="PS50181">
    <property type="entry name" value="FBOX"/>
    <property type="match status" value="1"/>
</dbReference>
<dbReference type="Pfam" id="PF00646">
    <property type="entry name" value="F-box"/>
    <property type="match status" value="1"/>
</dbReference>
<dbReference type="Gene3D" id="1.20.1280.50">
    <property type="match status" value="1"/>
</dbReference>
<proteinExistence type="predicted"/>
<dbReference type="PANTHER" id="PTHR31960">
    <property type="entry name" value="F-BOX PROTEIN PP2-A15"/>
    <property type="match status" value="1"/>
</dbReference>
<dbReference type="STRING" id="49390.A0A068U9V0"/>
<protein>
    <recommendedName>
        <fullName evidence="1">F-box domain-containing protein</fullName>
    </recommendedName>
</protein>
<gene>
    <name evidence="2" type="ORF">GSCOC_T00020216001</name>
</gene>
<dbReference type="InterPro" id="IPR036047">
    <property type="entry name" value="F-box-like_dom_sf"/>
</dbReference>
<organism evidence="2 3">
    <name type="scientific">Coffea canephora</name>
    <name type="common">Robusta coffee</name>
    <dbReference type="NCBI Taxonomy" id="49390"/>
    <lineage>
        <taxon>Eukaryota</taxon>
        <taxon>Viridiplantae</taxon>
        <taxon>Streptophyta</taxon>
        <taxon>Embryophyta</taxon>
        <taxon>Tracheophyta</taxon>
        <taxon>Spermatophyta</taxon>
        <taxon>Magnoliopsida</taxon>
        <taxon>eudicotyledons</taxon>
        <taxon>Gunneridae</taxon>
        <taxon>Pentapetalae</taxon>
        <taxon>asterids</taxon>
        <taxon>lamiids</taxon>
        <taxon>Gentianales</taxon>
        <taxon>Rubiaceae</taxon>
        <taxon>Ixoroideae</taxon>
        <taxon>Gardenieae complex</taxon>
        <taxon>Bertiereae - Coffeeae clade</taxon>
        <taxon>Coffeeae</taxon>
        <taxon>Coffea</taxon>
    </lineage>
</organism>
<evidence type="ECO:0000313" key="3">
    <source>
        <dbReference type="Proteomes" id="UP000295252"/>
    </source>
</evidence>
<name>A0A068U9V0_COFCA</name>
<dbReference type="PANTHER" id="PTHR31960:SF18">
    <property type="entry name" value="F-BOX PROTEIN PP2-A14"/>
    <property type="match status" value="1"/>
</dbReference>
<sequence>MGAGFSRQYSSKVEKIGPAASKPPPGLADLPESCVALILSFLDPCDVCGLAVLSQRFRQASLADTVWESKLPPNYKILVKKLFAADDQHQTSGDQSTETSNFTKKEIYARLCLAHRFAGDTMEVWMKKNGGGICVAISWKGLKITGISDRRYWNYISTDESRFKTVAYLQQIWWVEVEGKLELEFPAGTYGLFFRMQLGRTSKRLGRRVCNLDGVHGWNVKPVRFQLSTSNGQQATAHHYLKEPAAPGEWTHYHVGDFVVDHADACTPTKLNFSMTQIDCTHTKGGLCLDSVFVYPRKLGERI</sequence>
<feature type="domain" description="F-box" evidence="1">
    <location>
        <begin position="24"/>
        <end position="70"/>
    </location>
</feature>
<evidence type="ECO:0000259" key="1">
    <source>
        <dbReference type="PROSITE" id="PS50181"/>
    </source>
</evidence>
<dbReference type="InterPro" id="IPR001810">
    <property type="entry name" value="F-box_dom"/>
</dbReference>
<accession>A0A068U9V0</accession>
<keyword evidence="3" id="KW-1185">Reference proteome</keyword>